<keyword evidence="6" id="KW-1185">Reference proteome</keyword>
<sequence length="1148" mass="129329">MLERTAARLEPCTLPRSWPSTVRTQRNLHTGFWQHGAAALDLSSIWTTSSGQAPPQRDATVPSERGLPERLLTSAFLLDFLYPKGTVAFLRRLTPAAIDRFATAVARQPAGPSRLYSSSAARGVADPAEMSFLVENSVSNRSKLADQAKLTDQPPAGQLLLQKKTKTAAEREQFLARLQVVVDPDEVHGAAMTPVHLMRGLMARTDTEFYDAVWDLWLMLEPQEKIDSRKDVLKYFHHSLNPVDAARVLDIFSEVDLVSWSPSQMTAAVAAHLRRGDLEDALQVYETGLGLYKRGLPGIETPLVGGMGHLFHYAMRGSNWELVTRIYDPWQEIFSSRTEYLGWGVLTPIFSVPNLGGRVLDFRERLSPTVIDEDTQFLAEDMDPEPGVEGEDALPNLYPNKTPEERLEHCRPLLNILAKLAIQQACKPSDARPLLQIINKGNWHRQYIIDALARGDTKAISEVYREYRQMPAKHFRPSKETLTSILQVFVPHDVQGVEMVYEDFHRLHGGPSVLACVQFLTFYSRRGDLESTQRVWDALVAEDKEALTKPSTFAPLLVAHRSRGDAKAVRQLFDELPTQYGVEPDVRCWNVLLSSVTDQGNIADALTTFGQLRKAVNPSSVSFGIIMNMIARRGDLELTLLLFEDAKKSGVAIDVGLLSTVTEAYARAGDFDEARRICVAAKVDGMPGDLAKLWNCLIRRKAHQRDLRKVRAVIEEMKRRKIPWNSETQESVLQAICQAKRVTEAYNLLHRPKDLAVTARHFSIVIEGARLVKAWRLVLALCAQMEQAGFLVHGPNLIARAEAEAATTLTMGGDEEDANREMSRELVEEFRDMLQADTLQQELPLTTETAMYRKTGDIVSDKTWTEFVQKAVKSLAQVPDLPAIRELLGMYIDAVAATGKSVLPQDLPLPILESMMQADLLAGDYAQVKETWKFVLAKARVEGLSHLEPGLILLTWKYRLAVPLDIMHEIQHDEKDPAAMMALIDEVQAAGFALNSINWNRTCLRLAKLGHWVKACLIFEELLMPNWTGWRAMRLMPTSSKVPYRAPFHQRLSGRSAEFLRPNSETLTFLTDEYHWMRRAAQWDTSYEKMLRTVAAKCPKMMHAFRTALGHANDSLIKSHLHQDRGIVPQHQQLSSEKEREAFIDDNW</sequence>
<dbReference type="Gene3D" id="1.25.40.10">
    <property type="entry name" value="Tetratricopeptide repeat domain"/>
    <property type="match status" value="2"/>
</dbReference>
<name>A0A9P8V7W4_9PEZI</name>
<dbReference type="InterPro" id="IPR002885">
    <property type="entry name" value="PPR_rpt"/>
</dbReference>
<evidence type="ECO:0000256" key="1">
    <source>
        <dbReference type="ARBA" id="ARBA00006192"/>
    </source>
</evidence>
<dbReference type="Pfam" id="PF01535">
    <property type="entry name" value="PPR"/>
    <property type="match status" value="1"/>
</dbReference>
<evidence type="ECO:0000313" key="5">
    <source>
        <dbReference type="EMBL" id="KAH6681166.1"/>
    </source>
</evidence>
<evidence type="ECO:0008006" key="7">
    <source>
        <dbReference type="Google" id="ProtNLM"/>
    </source>
</evidence>
<proteinExistence type="inferred from homology"/>
<dbReference type="OrthoDB" id="185373at2759"/>
<comment type="subunit">
    <text evidence="4">Binds to mitochondrial small subunit 15S rRNA.</text>
</comment>
<comment type="function">
    <text evidence="3">Regulates mitochondrial small subunit maturation by controlling 15S rRNA 5'-end processing. Localizes to the 5' precursor of the 15S rRNA in a position that is subsequently occupied by mS47 in the mature yeast mtSSU. Uses structure and sequence-specific RNA recognition, binding to a single-stranded region of the precursor and specifically recognizing bases -6 to -1. The exchange of Ccm1 for mS47 is coupled to the irreversible removal of precursor rRNA that is accompanied by conformational changes of the mitoribosomal proteins uS5m and mS26. These conformational changes signal completion of 5'-end rRNA processing through protection of the mature 5'-end of the 15S rRNA and stabilization of mS47. The removal of the 5' precursor together with the dissociation of Ccm1 may be catalyzed by the 5'-3' exoribonuclease Pet127. Involved in the specific removal of group I introns in mitochondrial encoded transcripts.</text>
</comment>
<dbReference type="InterPro" id="IPR011990">
    <property type="entry name" value="TPR-like_helical_dom_sf"/>
</dbReference>
<dbReference type="PANTHER" id="PTHR47447:SF23">
    <property type="entry name" value="PENTACOTRIPEPTIDE-REPEAT REGION OF PRORP DOMAIN-CONTAINING PROTEIN"/>
    <property type="match status" value="1"/>
</dbReference>
<evidence type="ECO:0000256" key="2">
    <source>
        <dbReference type="ARBA" id="ARBA00022737"/>
    </source>
</evidence>
<accession>A0A9P8V7W4</accession>
<keyword evidence="2" id="KW-0677">Repeat</keyword>
<protein>
    <recommendedName>
        <fullName evidence="7">Pentatricopeptide repeat-containing protein</fullName>
    </recommendedName>
</protein>
<gene>
    <name evidence="5" type="ORF">F5X68DRAFT_212030</name>
</gene>
<dbReference type="EMBL" id="JAGSXJ010000019">
    <property type="protein sequence ID" value="KAH6681166.1"/>
    <property type="molecule type" value="Genomic_DNA"/>
</dbReference>
<dbReference type="Proteomes" id="UP000770015">
    <property type="component" value="Unassembled WGS sequence"/>
</dbReference>
<evidence type="ECO:0000313" key="6">
    <source>
        <dbReference type="Proteomes" id="UP000770015"/>
    </source>
</evidence>
<dbReference type="Pfam" id="PF13812">
    <property type="entry name" value="PPR_3"/>
    <property type="match status" value="1"/>
</dbReference>
<dbReference type="AlphaFoldDB" id="A0A9P8V7W4"/>
<dbReference type="PANTHER" id="PTHR47447">
    <property type="entry name" value="OS03G0856100 PROTEIN"/>
    <property type="match status" value="1"/>
</dbReference>
<organism evidence="5 6">
    <name type="scientific">Plectosphaerella plurivora</name>
    <dbReference type="NCBI Taxonomy" id="936078"/>
    <lineage>
        <taxon>Eukaryota</taxon>
        <taxon>Fungi</taxon>
        <taxon>Dikarya</taxon>
        <taxon>Ascomycota</taxon>
        <taxon>Pezizomycotina</taxon>
        <taxon>Sordariomycetes</taxon>
        <taxon>Hypocreomycetidae</taxon>
        <taxon>Glomerellales</taxon>
        <taxon>Plectosphaerellaceae</taxon>
        <taxon>Plectosphaerella</taxon>
    </lineage>
</organism>
<comment type="caution">
    <text evidence="5">The sequence shown here is derived from an EMBL/GenBank/DDBJ whole genome shotgun (WGS) entry which is preliminary data.</text>
</comment>
<evidence type="ECO:0000256" key="4">
    <source>
        <dbReference type="ARBA" id="ARBA00044511"/>
    </source>
</evidence>
<reference evidence="5" key="1">
    <citation type="journal article" date="2021" name="Nat. Commun.">
        <title>Genetic determinants of endophytism in the Arabidopsis root mycobiome.</title>
        <authorList>
            <person name="Mesny F."/>
            <person name="Miyauchi S."/>
            <person name="Thiergart T."/>
            <person name="Pickel B."/>
            <person name="Atanasova L."/>
            <person name="Karlsson M."/>
            <person name="Huettel B."/>
            <person name="Barry K.W."/>
            <person name="Haridas S."/>
            <person name="Chen C."/>
            <person name="Bauer D."/>
            <person name="Andreopoulos W."/>
            <person name="Pangilinan J."/>
            <person name="LaButti K."/>
            <person name="Riley R."/>
            <person name="Lipzen A."/>
            <person name="Clum A."/>
            <person name="Drula E."/>
            <person name="Henrissat B."/>
            <person name="Kohler A."/>
            <person name="Grigoriev I.V."/>
            <person name="Martin F.M."/>
            <person name="Hacquard S."/>
        </authorList>
    </citation>
    <scope>NUCLEOTIDE SEQUENCE</scope>
    <source>
        <strain evidence="5">MPI-SDFR-AT-0117</strain>
    </source>
</reference>
<evidence type="ECO:0000256" key="3">
    <source>
        <dbReference type="ARBA" id="ARBA00044493"/>
    </source>
</evidence>
<comment type="similarity">
    <text evidence="1">Belongs to the CCM1 family.</text>
</comment>